<comment type="cofactor">
    <cofactor evidence="1">
        <name>[4Fe-4S] cluster</name>
        <dbReference type="ChEBI" id="CHEBI:49883"/>
    </cofactor>
</comment>
<evidence type="ECO:0000256" key="5">
    <source>
        <dbReference type="ARBA" id="ARBA00023014"/>
    </source>
</evidence>
<feature type="domain" description="Radical SAM core" evidence="7">
    <location>
        <begin position="1"/>
        <end position="175"/>
    </location>
</feature>
<keyword evidence="6" id="KW-1133">Transmembrane helix</keyword>
<dbReference type="PANTHER" id="PTHR43409:SF16">
    <property type="entry name" value="SLR0320 PROTEIN"/>
    <property type="match status" value="1"/>
</dbReference>
<keyword evidence="5" id="KW-0411">Iron-sulfur</keyword>
<feature type="non-terminal residue" evidence="8">
    <location>
        <position position="1"/>
    </location>
</feature>
<keyword evidence="2" id="KW-0949">S-adenosyl-L-methionine</keyword>
<sequence>SIQLYDLTAIIKKSWVMDFTQRMIDENIKIKWSLPSGTRSEVLDKDVLMRLKETNCNYLVYAPESGSQSTLKKIKKRVKLPRLTASALEAKRQGLIIRINLIIGFPHETWREIIQTLLYGLELSFRGVDEIALFLFSPYPGTEIFNELMEADKIKLNDDYFFELVIRNSEYISADALTFNDNVNGKMLGLARSFFIMFYYFISYFMHPSRIIRTISNIYTGKVASTVFEHRLTELFNRRNGSNNIKGLGDSSR</sequence>
<dbReference type="InterPro" id="IPR058240">
    <property type="entry name" value="rSAM_sf"/>
</dbReference>
<dbReference type="PANTHER" id="PTHR43409">
    <property type="entry name" value="ANAEROBIC MAGNESIUM-PROTOPORPHYRIN IX MONOMETHYL ESTER CYCLASE-RELATED"/>
    <property type="match status" value="1"/>
</dbReference>
<dbReference type="Gene3D" id="3.80.30.20">
    <property type="entry name" value="tm_1862 like domain"/>
    <property type="match status" value="1"/>
</dbReference>
<dbReference type="GO" id="GO:0005829">
    <property type="term" value="C:cytosol"/>
    <property type="evidence" value="ECO:0007669"/>
    <property type="project" value="TreeGrafter"/>
</dbReference>
<organism evidence="8">
    <name type="scientific">marine metagenome</name>
    <dbReference type="NCBI Taxonomy" id="408172"/>
    <lineage>
        <taxon>unclassified sequences</taxon>
        <taxon>metagenomes</taxon>
        <taxon>ecological metagenomes</taxon>
    </lineage>
</organism>
<dbReference type="SMART" id="SM00729">
    <property type="entry name" value="Elp3"/>
    <property type="match status" value="1"/>
</dbReference>
<keyword evidence="3" id="KW-0479">Metal-binding</keyword>
<evidence type="ECO:0000259" key="7">
    <source>
        <dbReference type="PROSITE" id="PS51918"/>
    </source>
</evidence>
<accession>A0A383A641</accession>
<evidence type="ECO:0000313" key="8">
    <source>
        <dbReference type="EMBL" id="SVE02458.1"/>
    </source>
</evidence>
<reference evidence="8" key="1">
    <citation type="submission" date="2018-05" db="EMBL/GenBank/DDBJ databases">
        <authorList>
            <person name="Lanie J.A."/>
            <person name="Ng W.-L."/>
            <person name="Kazmierczak K.M."/>
            <person name="Andrzejewski T.M."/>
            <person name="Davidsen T.M."/>
            <person name="Wayne K.J."/>
            <person name="Tettelin H."/>
            <person name="Glass J.I."/>
            <person name="Rusch D."/>
            <person name="Podicherti R."/>
            <person name="Tsui H.-C.T."/>
            <person name="Winkler M.E."/>
        </authorList>
    </citation>
    <scope>NUCLEOTIDE SEQUENCE</scope>
</reference>
<dbReference type="GO" id="GO:0003824">
    <property type="term" value="F:catalytic activity"/>
    <property type="evidence" value="ECO:0007669"/>
    <property type="project" value="InterPro"/>
</dbReference>
<dbReference type="AlphaFoldDB" id="A0A383A641"/>
<proteinExistence type="predicted"/>
<dbReference type="InterPro" id="IPR051198">
    <property type="entry name" value="BchE-like"/>
</dbReference>
<evidence type="ECO:0000256" key="4">
    <source>
        <dbReference type="ARBA" id="ARBA00023004"/>
    </source>
</evidence>
<feature type="non-terminal residue" evidence="8">
    <location>
        <position position="253"/>
    </location>
</feature>
<dbReference type="InterPro" id="IPR006638">
    <property type="entry name" value="Elp3/MiaA/NifB-like_rSAM"/>
</dbReference>
<name>A0A383A641_9ZZZZ</name>
<protein>
    <recommendedName>
        <fullName evidence="7">Radical SAM core domain-containing protein</fullName>
    </recommendedName>
</protein>
<evidence type="ECO:0000256" key="2">
    <source>
        <dbReference type="ARBA" id="ARBA00022691"/>
    </source>
</evidence>
<keyword evidence="6" id="KW-0812">Transmembrane</keyword>
<dbReference type="InterPro" id="IPR023404">
    <property type="entry name" value="rSAM_horseshoe"/>
</dbReference>
<dbReference type="GO" id="GO:0046872">
    <property type="term" value="F:metal ion binding"/>
    <property type="evidence" value="ECO:0007669"/>
    <property type="project" value="UniProtKB-KW"/>
</dbReference>
<feature type="transmembrane region" description="Helical" evidence="6">
    <location>
        <begin position="187"/>
        <end position="206"/>
    </location>
</feature>
<dbReference type="EMBL" id="UINC01188981">
    <property type="protein sequence ID" value="SVE02458.1"/>
    <property type="molecule type" value="Genomic_DNA"/>
</dbReference>
<dbReference type="GO" id="GO:0051536">
    <property type="term" value="F:iron-sulfur cluster binding"/>
    <property type="evidence" value="ECO:0007669"/>
    <property type="project" value="UniProtKB-KW"/>
</dbReference>
<evidence type="ECO:0000256" key="3">
    <source>
        <dbReference type="ARBA" id="ARBA00022723"/>
    </source>
</evidence>
<evidence type="ECO:0000256" key="6">
    <source>
        <dbReference type="SAM" id="Phobius"/>
    </source>
</evidence>
<gene>
    <name evidence="8" type="ORF">METZ01_LOCUS455312</name>
</gene>
<keyword evidence="4" id="KW-0408">Iron</keyword>
<dbReference type="SUPFAM" id="SSF102114">
    <property type="entry name" value="Radical SAM enzymes"/>
    <property type="match status" value="1"/>
</dbReference>
<evidence type="ECO:0000256" key="1">
    <source>
        <dbReference type="ARBA" id="ARBA00001966"/>
    </source>
</evidence>
<keyword evidence="6" id="KW-0472">Membrane</keyword>
<dbReference type="InterPro" id="IPR007197">
    <property type="entry name" value="rSAM"/>
</dbReference>
<dbReference type="PROSITE" id="PS51918">
    <property type="entry name" value="RADICAL_SAM"/>
    <property type="match status" value="1"/>
</dbReference>